<dbReference type="EMBL" id="JACGZW010000034">
    <property type="protein sequence ID" value="MBB1160323.1"/>
    <property type="molecule type" value="Genomic_DNA"/>
</dbReference>
<gene>
    <name evidence="2" type="ORF">H4281_44865</name>
</gene>
<evidence type="ECO:0000256" key="1">
    <source>
        <dbReference type="SAM" id="Phobius"/>
    </source>
</evidence>
<evidence type="ECO:0000313" key="3">
    <source>
        <dbReference type="Proteomes" id="UP000526734"/>
    </source>
</evidence>
<comment type="caution">
    <text evidence="2">The sequence shown here is derived from an EMBL/GenBank/DDBJ whole genome shotgun (WGS) entry which is preliminary data.</text>
</comment>
<accession>A0A7W3W7R8</accession>
<dbReference type="Proteomes" id="UP000526734">
    <property type="component" value="Unassembled WGS sequence"/>
</dbReference>
<dbReference type="Pfam" id="PF10939">
    <property type="entry name" value="DUF2631"/>
    <property type="match status" value="1"/>
</dbReference>
<dbReference type="AlphaFoldDB" id="A0A7W3W7R8"/>
<sequence>MRRHNVRRFEGVVVAGKAVEKRPEVDPRDEPSAEWGWHGSFPKATRIAGWVSAAILLVMIKGNHENNTENVWLVGLAAFIVLLLLLDLRKSRTAWRK</sequence>
<feature type="transmembrane region" description="Helical" evidence="1">
    <location>
        <begin position="70"/>
        <end position="88"/>
    </location>
</feature>
<dbReference type="InterPro" id="IPR024341">
    <property type="entry name" value="DUF2631"/>
</dbReference>
<protein>
    <submittedName>
        <fullName evidence="2">DUF2631 domain-containing protein</fullName>
    </submittedName>
</protein>
<keyword evidence="1" id="KW-1133">Transmembrane helix</keyword>
<keyword evidence="1" id="KW-0472">Membrane</keyword>
<reference evidence="2 3" key="1">
    <citation type="submission" date="2020-08" db="EMBL/GenBank/DDBJ databases">
        <title>Amycolatopsis sp. nov. DR6-1 isolated from Dendrobium heterocarpum.</title>
        <authorList>
            <person name="Tedsree N."/>
            <person name="Kuncharoen N."/>
            <person name="Likhitwitayawuid K."/>
            <person name="Tanasupawat S."/>
        </authorList>
    </citation>
    <scope>NUCLEOTIDE SEQUENCE [LARGE SCALE GENOMIC DNA]</scope>
    <source>
        <strain evidence="2 3">DR6-1</strain>
    </source>
</reference>
<proteinExistence type="predicted"/>
<keyword evidence="1" id="KW-0812">Transmembrane</keyword>
<keyword evidence="3" id="KW-1185">Reference proteome</keyword>
<evidence type="ECO:0000313" key="2">
    <source>
        <dbReference type="EMBL" id="MBB1160323.1"/>
    </source>
</evidence>
<organism evidence="2 3">
    <name type="scientific">Amycolatopsis dendrobii</name>
    <dbReference type="NCBI Taxonomy" id="2760662"/>
    <lineage>
        <taxon>Bacteria</taxon>
        <taxon>Bacillati</taxon>
        <taxon>Actinomycetota</taxon>
        <taxon>Actinomycetes</taxon>
        <taxon>Pseudonocardiales</taxon>
        <taxon>Pseudonocardiaceae</taxon>
        <taxon>Amycolatopsis</taxon>
    </lineage>
</organism>
<name>A0A7W3W7R8_9PSEU</name>